<dbReference type="STRING" id="914237.A0A1E1KQ90"/>
<protein>
    <submittedName>
        <fullName evidence="1">Uncharacterized protein</fullName>
    </submittedName>
</protein>
<sequence length="466" mass="51558">MGFISNSVDPQLKKIPASKLPPADIIWPWPDREVSRSSKSVHISFVPPNKSIRDFYLRAVKSGDTSIAPPPIISASEFVPPALIEHLMRNKRSSALGAKFEPGAEITNMEGAMHTFVVPVVPRCESAGDYCFSAGHKATPPVIKKSGGKSVMMTRSVVMSATIHLDFELPTVMVELCMLRNQEILGKDLNVESEWRILGKGHKQDAALRGAYDEDLRKHMVFHLTSQHRLPALAETTNKIMNLGPSLQFLQHLIQGDDAAPEQLLHRFTKIGSRTLSLEFLFFAAFQLVRNEFSVLEAVYPQGYIYTYDPPSIFARYVEPELLNRLFILAIKYMSSHNQLGKMRIFAFNDYADPSALELLKIALETQTHVLVLSKGDLFRGEDGRFEAGSWKEGSGMAKGDGGRLDLSKWPAAKGAMLVVHNNSDAFGQNVETEYMSGSLDGAIGSTTSAAASLERVRADLMDYVV</sequence>
<gene>
    <name evidence="1" type="ORF">RCO7_08406</name>
</gene>
<dbReference type="AlphaFoldDB" id="A0A1E1KQ90"/>
<organism evidence="1 2">
    <name type="scientific">Rhynchosporium graminicola</name>
    <dbReference type="NCBI Taxonomy" id="2792576"/>
    <lineage>
        <taxon>Eukaryota</taxon>
        <taxon>Fungi</taxon>
        <taxon>Dikarya</taxon>
        <taxon>Ascomycota</taxon>
        <taxon>Pezizomycotina</taxon>
        <taxon>Leotiomycetes</taxon>
        <taxon>Helotiales</taxon>
        <taxon>Ploettnerulaceae</taxon>
        <taxon>Rhynchosporium</taxon>
    </lineage>
</organism>
<name>A0A1E1KQ90_9HELO</name>
<reference evidence="2" key="1">
    <citation type="submission" date="2016-03" db="EMBL/GenBank/DDBJ databases">
        <authorList>
            <person name="Ploux O."/>
        </authorList>
    </citation>
    <scope>NUCLEOTIDE SEQUENCE [LARGE SCALE GENOMIC DNA]</scope>
    <source>
        <strain evidence="2">UK7</strain>
    </source>
</reference>
<dbReference type="Proteomes" id="UP000178129">
    <property type="component" value="Unassembled WGS sequence"/>
</dbReference>
<evidence type="ECO:0000313" key="1">
    <source>
        <dbReference type="EMBL" id="CZT00168.1"/>
    </source>
</evidence>
<accession>A0A1E1KQ90</accession>
<comment type="caution">
    <text evidence="1">The sequence shown here is derived from an EMBL/GenBank/DDBJ whole genome shotgun (WGS) entry which is preliminary data.</text>
</comment>
<keyword evidence="2" id="KW-1185">Reference proteome</keyword>
<dbReference type="InParanoid" id="A0A1E1KQ90"/>
<evidence type="ECO:0000313" key="2">
    <source>
        <dbReference type="Proteomes" id="UP000178129"/>
    </source>
</evidence>
<proteinExistence type="predicted"/>
<dbReference type="EMBL" id="FJUW01000019">
    <property type="protein sequence ID" value="CZT00168.1"/>
    <property type="molecule type" value="Genomic_DNA"/>
</dbReference>